<evidence type="ECO:0000313" key="2">
    <source>
        <dbReference type="Proteomes" id="UP000023152"/>
    </source>
</evidence>
<accession>X6LHZ8</accession>
<comment type="caution">
    <text evidence="1">The sequence shown here is derived from an EMBL/GenBank/DDBJ whole genome shotgun (WGS) entry which is preliminary data.</text>
</comment>
<keyword evidence="2" id="KW-1185">Reference proteome</keyword>
<gene>
    <name evidence="1" type="ORF">RFI_36196</name>
</gene>
<reference evidence="1 2" key="1">
    <citation type="journal article" date="2013" name="Curr. Biol.">
        <title>The Genome of the Foraminiferan Reticulomyxa filosa.</title>
        <authorList>
            <person name="Glockner G."/>
            <person name="Hulsmann N."/>
            <person name="Schleicher M."/>
            <person name="Noegel A.A."/>
            <person name="Eichinger L."/>
            <person name="Gallinger C."/>
            <person name="Pawlowski J."/>
            <person name="Sierra R."/>
            <person name="Euteneuer U."/>
            <person name="Pillet L."/>
            <person name="Moustafa A."/>
            <person name="Platzer M."/>
            <person name="Groth M."/>
            <person name="Szafranski K."/>
            <person name="Schliwa M."/>
        </authorList>
    </citation>
    <scope>NUCLEOTIDE SEQUENCE [LARGE SCALE GENOMIC DNA]</scope>
</reference>
<dbReference type="AlphaFoldDB" id="X6LHZ8"/>
<organism evidence="1 2">
    <name type="scientific">Reticulomyxa filosa</name>
    <dbReference type="NCBI Taxonomy" id="46433"/>
    <lineage>
        <taxon>Eukaryota</taxon>
        <taxon>Sar</taxon>
        <taxon>Rhizaria</taxon>
        <taxon>Retaria</taxon>
        <taxon>Foraminifera</taxon>
        <taxon>Monothalamids</taxon>
        <taxon>Reticulomyxidae</taxon>
        <taxon>Reticulomyxa</taxon>
    </lineage>
</organism>
<proteinExistence type="predicted"/>
<dbReference type="Proteomes" id="UP000023152">
    <property type="component" value="Unassembled WGS sequence"/>
</dbReference>
<evidence type="ECO:0000313" key="1">
    <source>
        <dbReference type="EMBL" id="ETO01244.1"/>
    </source>
</evidence>
<name>X6LHZ8_RETFI</name>
<protein>
    <submittedName>
        <fullName evidence="1">Uncharacterized protein</fullName>
    </submittedName>
</protein>
<dbReference type="EMBL" id="ASPP01038828">
    <property type="protein sequence ID" value="ETO01244.1"/>
    <property type="molecule type" value="Genomic_DNA"/>
</dbReference>
<sequence>MDNRPFKYLETQITPVVSTFLFLSQIHFTLKSIDTCLLTSNKYCTAKNKTLGLNISYLSWQYEWEGGLPIIQCNVNDNLIFGEIGFLLRSRRFQSTLSLFEHGPPIKGYSGQLNNGVTSSSFTHKCFFFFGLQFHLHRRFSFAFTFHELSLDHKNKNKLIINNNNKSIHIYLLLQTRNNTKLNANNFISTSFLGDSNETNDTNFET</sequence>